<dbReference type="CDD" id="cd09917">
    <property type="entry name" value="F-box_SF"/>
    <property type="match status" value="1"/>
</dbReference>
<dbReference type="InterPro" id="IPR001810">
    <property type="entry name" value="F-box_dom"/>
</dbReference>
<dbReference type="PROSITE" id="PS50181">
    <property type="entry name" value="FBOX"/>
    <property type="match status" value="1"/>
</dbReference>
<keyword evidence="3" id="KW-1185">Reference proteome</keyword>
<sequence length="422" mass="48968">MRILDLPVEVLLLIYQSLNDIDDALHLARTCEQLYAIFDSLSSRVNIFRCIIQAQCQHMYDIKLTILQSHNQRYISSLGPSMGHEQKASRPGPNVLSQVLFPTHPHRLSDEQVWAIVCRWHGMRALFALYSDPIIHNIYVNDWVPWWHTRYPILLGNSPLPQLSDQIIHSTPDQKRILYHRFYQALTSHWLSIECLALAKATVYPTRTSRNQWHKIISAQWYGGQHLPLREKLDILHVTVFVWEFLARKAFEAIPLIPRLQEFRTRKVLLRPPSVIQVVILQNWPDPDSMCDLMEYFEHLTPEYTIQQAIAGDEHEGDEEPGNLVDENAGAWDMGLQDLEKCTHDYLRQVKTIPRATWRWYWPASWGGNFGKRPRLGHPGDGRLSISVLDQLFLCPETDELLLNISHGRGSAPPDICIIFTR</sequence>
<evidence type="ECO:0000313" key="2">
    <source>
        <dbReference type="EMBL" id="KAB8276479.1"/>
    </source>
</evidence>
<feature type="domain" description="F-box" evidence="1">
    <location>
        <begin position="1"/>
        <end position="51"/>
    </location>
</feature>
<dbReference type="EMBL" id="ML732776">
    <property type="protein sequence ID" value="KAB8276479.1"/>
    <property type="molecule type" value="Genomic_DNA"/>
</dbReference>
<reference evidence="2 3" key="1">
    <citation type="submission" date="2019-04" db="EMBL/GenBank/DDBJ databases">
        <title>Fungal friends and foes A comparative genomics study of 23 Aspergillus species from section Flavi.</title>
        <authorList>
            <consortium name="DOE Joint Genome Institute"/>
            <person name="Kjaerbolling I."/>
            <person name="Vesth T.C."/>
            <person name="Frisvad J.C."/>
            <person name="Nybo J.L."/>
            <person name="Theobald S."/>
            <person name="Kildgaard S."/>
            <person name="Petersen T.I."/>
            <person name="Kuo A."/>
            <person name="Sato A."/>
            <person name="Lyhne E.K."/>
            <person name="Kogle M.E."/>
            <person name="Wiebenga A."/>
            <person name="Kun R.S."/>
            <person name="Lubbers R.J."/>
            <person name="Makela M.R."/>
            <person name="Barry K."/>
            <person name="Chovatia M."/>
            <person name="Clum A."/>
            <person name="Daum C."/>
            <person name="Haridas S."/>
            <person name="He G."/>
            <person name="LaButti K."/>
            <person name="Lipzen A."/>
            <person name="Mondo S."/>
            <person name="Pangilinan J."/>
            <person name="Riley R."/>
            <person name="Salamov A."/>
            <person name="Simmons B.A."/>
            <person name="Magnuson J.K."/>
            <person name="Henrissat B."/>
            <person name="Mortensen U.H."/>
            <person name="Larsen T.O."/>
            <person name="De vries R.P."/>
            <person name="Grigoriev I.V."/>
            <person name="Machida M."/>
            <person name="Baker S.E."/>
            <person name="Andersen M.R."/>
        </authorList>
    </citation>
    <scope>NUCLEOTIDE SEQUENCE [LARGE SCALE GENOMIC DNA]</scope>
    <source>
        <strain evidence="2 3">CBS 117635</strain>
    </source>
</reference>
<evidence type="ECO:0000313" key="3">
    <source>
        <dbReference type="Proteomes" id="UP000326289"/>
    </source>
</evidence>
<name>A0A5N6JDW2_9EURO</name>
<proteinExistence type="predicted"/>
<protein>
    <recommendedName>
        <fullName evidence="1">F-box domain-containing protein</fullName>
    </recommendedName>
</protein>
<dbReference type="Proteomes" id="UP000326289">
    <property type="component" value="Unassembled WGS sequence"/>
</dbReference>
<accession>A0A5N6JDW2</accession>
<organism evidence="2 3">
    <name type="scientific">Aspergillus minisclerotigenes</name>
    <dbReference type="NCBI Taxonomy" id="656917"/>
    <lineage>
        <taxon>Eukaryota</taxon>
        <taxon>Fungi</taxon>
        <taxon>Dikarya</taxon>
        <taxon>Ascomycota</taxon>
        <taxon>Pezizomycotina</taxon>
        <taxon>Eurotiomycetes</taxon>
        <taxon>Eurotiomycetidae</taxon>
        <taxon>Eurotiales</taxon>
        <taxon>Aspergillaceae</taxon>
        <taxon>Aspergillus</taxon>
        <taxon>Aspergillus subgen. Circumdati</taxon>
    </lineage>
</organism>
<dbReference type="AlphaFoldDB" id="A0A5N6JDW2"/>
<evidence type="ECO:0000259" key="1">
    <source>
        <dbReference type="PROSITE" id="PS50181"/>
    </source>
</evidence>
<dbReference type="Pfam" id="PF12937">
    <property type="entry name" value="F-box-like"/>
    <property type="match status" value="1"/>
</dbReference>
<gene>
    <name evidence="2" type="ORF">BDV30DRAFT_224199</name>
</gene>